<proteinExistence type="predicted"/>
<dbReference type="AlphaFoldDB" id="A0A9W9MRM1"/>
<dbReference type="Proteomes" id="UP001150879">
    <property type="component" value="Unassembled WGS sequence"/>
</dbReference>
<evidence type="ECO:0000313" key="2">
    <source>
        <dbReference type="Proteomes" id="UP001150879"/>
    </source>
</evidence>
<sequence>MARVLPLSKATRCLWLPPYFFFFFHSEYMLHHGAGYTRLHQSDGVWAGNKAIQSGYDQLLLFSYSRSPLL</sequence>
<gene>
    <name evidence="1" type="ORF">N7472_002540</name>
</gene>
<protein>
    <submittedName>
        <fullName evidence="1">Uncharacterized protein</fullName>
    </submittedName>
</protein>
<reference evidence="1" key="1">
    <citation type="submission" date="2022-11" db="EMBL/GenBank/DDBJ databases">
        <authorList>
            <person name="Petersen C."/>
        </authorList>
    </citation>
    <scope>NUCLEOTIDE SEQUENCE</scope>
    <source>
        <strain evidence="1">IBT 16849</strain>
    </source>
</reference>
<keyword evidence="2" id="KW-1185">Reference proteome</keyword>
<accession>A0A9W9MRM1</accession>
<name>A0A9W9MRM1_9EURO</name>
<reference evidence="1" key="2">
    <citation type="journal article" date="2023" name="IMA Fungus">
        <title>Comparative genomic study of the Penicillium genus elucidates a diverse pangenome and 15 lateral gene transfer events.</title>
        <authorList>
            <person name="Petersen C."/>
            <person name="Sorensen T."/>
            <person name="Nielsen M.R."/>
            <person name="Sondergaard T.E."/>
            <person name="Sorensen J.L."/>
            <person name="Fitzpatrick D.A."/>
            <person name="Frisvad J.C."/>
            <person name="Nielsen K.L."/>
        </authorList>
    </citation>
    <scope>NUCLEOTIDE SEQUENCE</scope>
    <source>
        <strain evidence="1">IBT 16849</strain>
    </source>
</reference>
<comment type="caution">
    <text evidence="1">The sequence shown here is derived from an EMBL/GenBank/DDBJ whole genome shotgun (WGS) entry which is preliminary data.</text>
</comment>
<organism evidence="1 2">
    <name type="scientific">Penicillium cf. griseofulvum</name>
    <dbReference type="NCBI Taxonomy" id="2972120"/>
    <lineage>
        <taxon>Eukaryota</taxon>
        <taxon>Fungi</taxon>
        <taxon>Dikarya</taxon>
        <taxon>Ascomycota</taxon>
        <taxon>Pezizomycotina</taxon>
        <taxon>Eurotiomycetes</taxon>
        <taxon>Eurotiomycetidae</taxon>
        <taxon>Eurotiales</taxon>
        <taxon>Aspergillaceae</taxon>
        <taxon>Penicillium</taxon>
    </lineage>
</organism>
<dbReference type="EMBL" id="JAPQKP010000002">
    <property type="protein sequence ID" value="KAJ5206092.1"/>
    <property type="molecule type" value="Genomic_DNA"/>
</dbReference>
<evidence type="ECO:0000313" key="1">
    <source>
        <dbReference type="EMBL" id="KAJ5206092.1"/>
    </source>
</evidence>